<dbReference type="AlphaFoldDB" id="A0A0W7YV87"/>
<accession>A0A0W7YV87</accession>
<proteinExistence type="predicted"/>
<name>A0A0W7YV87_9BURK</name>
<evidence type="ECO:0000313" key="3">
    <source>
        <dbReference type="Proteomes" id="UP000053300"/>
    </source>
</evidence>
<reference evidence="2 3" key="1">
    <citation type="submission" date="2015-12" db="EMBL/GenBank/DDBJ databases">
        <title>Complete genome sequence of a multi-drug resistant strain Acidovorax sp. 12322-1.</title>
        <authorList>
            <person name="Ming D."/>
            <person name="Wang M."/>
            <person name="Hu S."/>
            <person name="Zhou Y."/>
            <person name="Jiang T."/>
        </authorList>
    </citation>
    <scope>NUCLEOTIDE SEQUENCE [LARGE SCALE GENOMIC DNA]</scope>
    <source>
        <strain evidence="2 3">12322-1</strain>
    </source>
</reference>
<protein>
    <recommendedName>
        <fullName evidence="1">HNH nuclease domain-containing protein</fullName>
    </recommendedName>
</protein>
<evidence type="ECO:0000313" key="2">
    <source>
        <dbReference type="EMBL" id="KUF38884.1"/>
    </source>
</evidence>
<feature type="domain" description="HNH nuclease" evidence="1">
    <location>
        <begin position="221"/>
        <end position="270"/>
    </location>
</feature>
<organism evidence="2 3">
    <name type="scientific">Comamonas kerstersii</name>
    <dbReference type="NCBI Taxonomy" id="225992"/>
    <lineage>
        <taxon>Bacteria</taxon>
        <taxon>Pseudomonadati</taxon>
        <taxon>Pseudomonadota</taxon>
        <taxon>Betaproteobacteria</taxon>
        <taxon>Burkholderiales</taxon>
        <taxon>Comamonadaceae</taxon>
        <taxon>Comamonas</taxon>
    </lineage>
</organism>
<keyword evidence="3" id="KW-1185">Reference proteome</keyword>
<dbReference type="Pfam" id="PF13391">
    <property type="entry name" value="HNH_2"/>
    <property type="match status" value="1"/>
</dbReference>
<sequence length="324" mass="37120">MQIFYLDGFMKSFAFFFEKATLKKLKDLPGKQPIDYVGFADKKPCINFDKGDELFIVYIQEGKVNLAGRMIVGRGPMSRDKVVDETGRTDFIDKPMICLADEKLIDYYRFGNVIPEQVIAKLKLFNLDRSPTKTSTLLTEKPAAEVFRSCPRVSEESAQDLRNLLGLNENEVVDFDEFEDTSDLSEILTVDDDIYRKTLIKSRRGQNKFRKALLSAYKNCCVVTACRVESLLEAAHITPHAEHTDYRVSNGLLLRADIHTLFDLNLLCIDESYTILVSPLLKYSEYWKYNGNKMLRFPDSLVDQPNRDALALRARNLKKGEPKV</sequence>
<dbReference type="InterPro" id="IPR003615">
    <property type="entry name" value="HNH_nuc"/>
</dbReference>
<comment type="caution">
    <text evidence="2">The sequence shown here is derived from an EMBL/GenBank/DDBJ whole genome shotgun (WGS) entry which is preliminary data.</text>
</comment>
<evidence type="ECO:0000259" key="1">
    <source>
        <dbReference type="Pfam" id="PF13391"/>
    </source>
</evidence>
<gene>
    <name evidence="2" type="ORF">AS359_08380</name>
</gene>
<dbReference type="Proteomes" id="UP000053300">
    <property type="component" value="Unassembled WGS sequence"/>
</dbReference>
<dbReference type="EMBL" id="LPXH01000038">
    <property type="protein sequence ID" value="KUF38884.1"/>
    <property type="molecule type" value="Genomic_DNA"/>
</dbReference>